<dbReference type="EMBL" id="CATOUU010000200">
    <property type="protein sequence ID" value="CAI9920479.1"/>
    <property type="molecule type" value="Genomic_DNA"/>
</dbReference>
<evidence type="ECO:0000256" key="2">
    <source>
        <dbReference type="SAM" id="Phobius"/>
    </source>
</evidence>
<dbReference type="AlphaFoldDB" id="A0AA86NIB3"/>
<accession>A0AA86NIB3</accession>
<keyword evidence="2" id="KW-1133">Transmembrane helix</keyword>
<keyword evidence="6" id="KW-1185">Reference proteome</keyword>
<dbReference type="InterPro" id="IPR050710">
    <property type="entry name" value="Band7/mec-2_domain"/>
</dbReference>
<dbReference type="PRINTS" id="PR00721">
    <property type="entry name" value="STOMATIN"/>
</dbReference>
<organism evidence="4">
    <name type="scientific">Hexamita inflata</name>
    <dbReference type="NCBI Taxonomy" id="28002"/>
    <lineage>
        <taxon>Eukaryota</taxon>
        <taxon>Metamonada</taxon>
        <taxon>Diplomonadida</taxon>
        <taxon>Hexamitidae</taxon>
        <taxon>Hexamitinae</taxon>
        <taxon>Hexamita</taxon>
    </lineage>
</organism>
<gene>
    <name evidence="5" type="ORF">HINF_LOCUS49652</name>
    <name evidence="4" type="ORF">HINF_LOCUS8124</name>
</gene>
<evidence type="ECO:0000259" key="3">
    <source>
        <dbReference type="SMART" id="SM00244"/>
    </source>
</evidence>
<feature type="transmembrane region" description="Helical" evidence="2">
    <location>
        <begin position="12"/>
        <end position="39"/>
    </location>
</feature>
<evidence type="ECO:0000313" key="6">
    <source>
        <dbReference type="Proteomes" id="UP001642409"/>
    </source>
</evidence>
<dbReference type="EMBL" id="CAXDID020000234">
    <property type="protein sequence ID" value="CAL6061323.1"/>
    <property type="molecule type" value="Genomic_DNA"/>
</dbReference>
<dbReference type="PANTHER" id="PTHR43327">
    <property type="entry name" value="STOMATIN-LIKE PROTEIN 2, MITOCHONDRIAL"/>
    <property type="match status" value="1"/>
</dbReference>
<dbReference type="InterPro" id="IPR001107">
    <property type="entry name" value="Band_7"/>
</dbReference>
<dbReference type="PANTHER" id="PTHR43327:SF10">
    <property type="entry name" value="STOMATIN-LIKE PROTEIN 2, MITOCHONDRIAL"/>
    <property type="match status" value="1"/>
</dbReference>
<dbReference type="InterPro" id="IPR036013">
    <property type="entry name" value="Band_7/SPFH_dom_sf"/>
</dbReference>
<dbReference type="Proteomes" id="UP001642409">
    <property type="component" value="Unassembled WGS sequence"/>
</dbReference>
<reference evidence="5 6" key="2">
    <citation type="submission" date="2024-07" db="EMBL/GenBank/DDBJ databases">
        <authorList>
            <person name="Akdeniz Z."/>
        </authorList>
    </citation>
    <scope>NUCLEOTIDE SEQUENCE [LARGE SCALE GENOMIC DNA]</scope>
</reference>
<name>A0AA86NIB3_9EUKA</name>
<dbReference type="InterPro" id="IPR001972">
    <property type="entry name" value="Stomatin_HflK_fam"/>
</dbReference>
<evidence type="ECO:0000256" key="1">
    <source>
        <dbReference type="ARBA" id="ARBA00008164"/>
    </source>
</evidence>
<dbReference type="Gene3D" id="3.30.479.30">
    <property type="entry name" value="Band 7 domain"/>
    <property type="match status" value="1"/>
</dbReference>
<dbReference type="SMART" id="SM00244">
    <property type="entry name" value="PHB"/>
    <property type="match status" value="1"/>
</dbReference>
<comment type="similarity">
    <text evidence="1">Belongs to the band 7/mec-2 family.</text>
</comment>
<dbReference type="SUPFAM" id="SSF117892">
    <property type="entry name" value="Band 7/SPFH domain"/>
    <property type="match status" value="1"/>
</dbReference>
<keyword evidence="2" id="KW-0472">Membrane</keyword>
<proteinExistence type="inferred from homology"/>
<dbReference type="GO" id="GO:0098552">
    <property type="term" value="C:side of membrane"/>
    <property type="evidence" value="ECO:0007669"/>
    <property type="project" value="UniProtKB-ARBA"/>
</dbReference>
<sequence length="333" mass="37710">MMQLQAAGDPAPIFLIISMIIIGVTLLACLFFSCFVRVVPHKHTMIIERLGKFRCQCKPGIYVIVPFVDRIRKIDWCYSEAFRSYGGSIESRQMHKNTEIVDIREKVLDFGQQPVITKDLASVNIDAVLYYRITDPRLAVLRITNLPYQLELLTQATLRDIMADLTLDDSLCSRDLINQRLMEHLQNDCLRFGVTITRIELQNLLMNDIMTDAMTKQLTAERKRRSIVLMADGKRQSSVLSSVSDATVGIINAEAQKQILVMNSSTDAKIKNMLAQADADSLGSVKEALSGCGSKLRAVDYMLKMRYLGEMISQAKFQEIQILEEEAMDIFKK</sequence>
<reference evidence="4" key="1">
    <citation type="submission" date="2023-06" db="EMBL/GenBank/DDBJ databases">
        <authorList>
            <person name="Kurt Z."/>
        </authorList>
    </citation>
    <scope>NUCLEOTIDE SEQUENCE</scope>
</reference>
<evidence type="ECO:0000313" key="5">
    <source>
        <dbReference type="EMBL" id="CAL6061323.1"/>
    </source>
</evidence>
<dbReference type="GO" id="GO:0005886">
    <property type="term" value="C:plasma membrane"/>
    <property type="evidence" value="ECO:0007669"/>
    <property type="project" value="UniProtKB-ARBA"/>
</dbReference>
<dbReference type="Pfam" id="PF01145">
    <property type="entry name" value="Band_7"/>
    <property type="match status" value="1"/>
</dbReference>
<keyword evidence="2" id="KW-0812">Transmembrane</keyword>
<dbReference type="FunFam" id="3.30.479.30:FF:000004">
    <property type="entry name" value="Putative membrane protease family, stomatin"/>
    <property type="match status" value="1"/>
</dbReference>
<evidence type="ECO:0000313" key="4">
    <source>
        <dbReference type="EMBL" id="CAI9920479.1"/>
    </source>
</evidence>
<comment type="caution">
    <text evidence="4">The sequence shown here is derived from an EMBL/GenBank/DDBJ whole genome shotgun (WGS) entry which is preliminary data.</text>
</comment>
<feature type="domain" description="Band 7" evidence="3">
    <location>
        <begin position="34"/>
        <end position="218"/>
    </location>
</feature>
<protein>
    <submittedName>
        <fullName evidence="4">Band 7/Mec-2 family protein</fullName>
    </submittedName>
    <submittedName>
        <fullName evidence="5">Band_7/Mec-2 family protein</fullName>
    </submittedName>
</protein>
<dbReference type="CDD" id="cd08829">
    <property type="entry name" value="SPFH_paraslipin"/>
    <property type="match status" value="1"/>
</dbReference>